<gene>
    <name evidence="4" type="ORF">HFQ381_LOCUS1899</name>
    <name evidence="5" type="ORF">UJA718_LOCUS1233</name>
</gene>
<reference evidence="5" key="1">
    <citation type="submission" date="2021-02" db="EMBL/GenBank/DDBJ databases">
        <authorList>
            <person name="Nowell W R."/>
        </authorList>
    </citation>
    <scope>NUCLEOTIDE SEQUENCE</scope>
</reference>
<dbReference type="PANTHER" id="PTHR22957">
    <property type="entry name" value="TBC1 DOMAIN FAMILY MEMBER GTPASE-ACTIVATING PROTEIN"/>
    <property type="match status" value="1"/>
</dbReference>
<feature type="compositionally biased region" description="Pro residues" evidence="2">
    <location>
        <begin position="26"/>
        <end position="37"/>
    </location>
</feature>
<evidence type="ECO:0000313" key="5">
    <source>
        <dbReference type="EMBL" id="CAF4116008.1"/>
    </source>
</evidence>
<dbReference type="PROSITE" id="PS50086">
    <property type="entry name" value="TBC_RABGAP"/>
    <property type="match status" value="1"/>
</dbReference>
<dbReference type="FunFam" id="1.10.8.270:FF:000011">
    <property type="entry name" value="TBC1 domain family member 5"/>
    <property type="match status" value="1"/>
</dbReference>
<evidence type="ECO:0000313" key="6">
    <source>
        <dbReference type="Proteomes" id="UP000663873"/>
    </source>
</evidence>
<evidence type="ECO:0000256" key="1">
    <source>
        <dbReference type="ARBA" id="ARBA00022468"/>
    </source>
</evidence>
<feature type="compositionally biased region" description="Polar residues" evidence="2">
    <location>
        <begin position="42"/>
        <end position="73"/>
    </location>
</feature>
<dbReference type="GO" id="GO:0005096">
    <property type="term" value="F:GTPase activator activity"/>
    <property type="evidence" value="ECO:0007669"/>
    <property type="project" value="UniProtKB-KW"/>
</dbReference>
<feature type="domain" description="Rab-GAP TBC" evidence="3">
    <location>
        <begin position="103"/>
        <end position="395"/>
    </location>
</feature>
<dbReference type="GO" id="GO:0005737">
    <property type="term" value="C:cytoplasm"/>
    <property type="evidence" value="ECO:0007669"/>
    <property type="project" value="UniProtKB-ARBA"/>
</dbReference>
<feature type="region of interest" description="Disordered" evidence="2">
    <location>
        <begin position="465"/>
        <end position="543"/>
    </location>
</feature>
<evidence type="ECO:0000259" key="3">
    <source>
        <dbReference type="PROSITE" id="PS50086"/>
    </source>
</evidence>
<name>A0A819VYJ0_9BILA</name>
<keyword evidence="6" id="KW-1185">Reference proteome</keyword>
<dbReference type="EMBL" id="CAJOBP010000073">
    <property type="protein sequence ID" value="CAF4116008.1"/>
    <property type="molecule type" value="Genomic_DNA"/>
</dbReference>
<proteinExistence type="predicted"/>
<dbReference type="InterPro" id="IPR000195">
    <property type="entry name" value="Rab-GAP-TBC_dom"/>
</dbReference>
<organism evidence="5 6">
    <name type="scientific">Rotaria socialis</name>
    <dbReference type="NCBI Taxonomy" id="392032"/>
    <lineage>
        <taxon>Eukaryota</taxon>
        <taxon>Metazoa</taxon>
        <taxon>Spiralia</taxon>
        <taxon>Gnathifera</taxon>
        <taxon>Rotifera</taxon>
        <taxon>Eurotatoria</taxon>
        <taxon>Bdelloidea</taxon>
        <taxon>Philodinida</taxon>
        <taxon>Philodinidae</taxon>
        <taxon>Rotaria</taxon>
    </lineage>
</organism>
<dbReference type="SUPFAM" id="SSF47923">
    <property type="entry name" value="Ypt/Rab-GAP domain of gyp1p"/>
    <property type="match status" value="2"/>
</dbReference>
<dbReference type="EMBL" id="CAJOBO010000058">
    <property type="protein sequence ID" value="CAF4114581.1"/>
    <property type="molecule type" value="Genomic_DNA"/>
</dbReference>
<sequence>MSSIEVSLVASNHKKKSDAENAPLRPQRPPPPPPPSQSQPSAISIDQTTIYPPSETSSSSIDPPNEPTDNTNKNQTYLLDEFQRLFDNFDYEFVREEILNRQMIECNFTTVLWRIFLHCLPRNSSQWDDMLNANRSHYEKLVQQYKIDPYKMSENNNNTDAENLNHPLSRDENSTWSQYFADEELKATITTDVRRTILLLNYSCPDISFFRNPRMVDLQLRILFTHSRHHQKTTPYRQGMHEILGIVVYAIHLEALKINECEESNELMKKIYDSQYLEHDAYAIFEKIIDHLRQFYSLTTSNTVIRRKKHGGINGVKQIPFQRLNDTHIPPNDTVTRMNSIFERLRHYDRFLHCKLEELNIEPTVYGIRWLRLLFGREIPFDSIPNLWTVIFCLDEHFGFVDYFFIALLIEVGQIISTQEEKEHYNYLQSLMKQNVITNVEPVIRKALTLTGRQLSSLAEPAITPIERQKPDTRINPSGNERENTVRTKKFQRILVPPPPKPRLNRPHITETQKSASPPETNFPMDSLKPSSSSNSPFTSTLQTIKTVPSSSSFYSEMDLWNEKSIRQQYEDNIRIQKSCGQYMHKFIERIQTNICDLETATEDELHIQLSGLKQIANVLDGKLTFDRDSLQALINYECKEKKIETNNSELS</sequence>
<dbReference type="Proteomes" id="UP000663873">
    <property type="component" value="Unassembled WGS sequence"/>
</dbReference>
<dbReference type="InterPro" id="IPR035969">
    <property type="entry name" value="Rab-GAP_TBC_sf"/>
</dbReference>
<evidence type="ECO:0000256" key="2">
    <source>
        <dbReference type="SAM" id="MobiDB-lite"/>
    </source>
</evidence>
<feature type="compositionally biased region" description="Polar residues" evidence="2">
    <location>
        <begin position="510"/>
        <end position="520"/>
    </location>
</feature>
<dbReference type="Pfam" id="PF00566">
    <property type="entry name" value="RabGAP-TBC"/>
    <property type="match status" value="1"/>
</dbReference>
<feature type="compositionally biased region" description="Low complexity" evidence="2">
    <location>
        <begin position="527"/>
        <end position="542"/>
    </location>
</feature>
<dbReference type="Gene3D" id="1.10.472.80">
    <property type="entry name" value="Ypt/Rab-GAP domain of gyp1p, domain 3"/>
    <property type="match status" value="1"/>
</dbReference>
<dbReference type="PANTHER" id="PTHR22957:SF337">
    <property type="entry name" value="TBC1 DOMAIN FAMILY MEMBER 5"/>
    <property type="match status" value="1"/>
</dbReference>
<dbReference type="AlphaFoldDB" id="A0A819VYJ0"/>
<dbReference type="Gene3D" id="1.10.8.270">
    <property type="entry name" value="putative rabgap domain of human tbc1 domain family member 14 like domains"/>
    <property type="match status" value="1"/>
</dbReference>
<dbReference type="SMART" id="SM00164">
    <property type="entry name" value="TBC"/>
    <property type="match status" value="1"/>
</dbReference>
<feature type="region of interest" description="Disordered" evidence="2">
    <location>
        <begin position="1"/>
        <end position="73"/>
    </location>
</feature>
<accession>A0A819VYJ0</accession>
<protein>
    <recommendedName>
        <fullName evidence="3">Rab-GAP TBC domain-containing protein</fullName>
    </recommendedName>
</protein>
<dbReference type="Proteomes" id="UP000663851">
    <property type="component" value="Unassembled WGS sequence"/>
</dbReference>
<comment type="caution">
    <text evidence="5">The sequence shown here is derived from an EMBL/GenBank/DDBJ whole genome shotgun (WGS) entry which is preliminary data.</text>
</comment>
<keyword evidence="1" id="KW-0343">GTPase activation</keyword>
<evidence type="ECO:0000313" key="4">
    <source>
        <dbReference type="EMBL" id="CAF4114581.1"/>
    </source>
</evidence>